<dbReference type="STRING" id="35752.SAMN05421541_1201"/>
<dbReference type="Pfam" id="PF01636">
    <property type="entry name" value="APH"/>
    <property type="match status" value="1"/>
</dbReference>
<evidence type="ECO:0000313" key="2">
    <source>
        <dbReference type="EMBL" id="SFF74002.1"/>
    </source>
</evidence>
<dbReference type="Gene3D" id="3.90.1200.10">
    <property type="match status" value="1"/>
</dbReference>
<evidence type="ECO:0000313" key="3">
    <source>
        <dbReference type="Proteomes" id="UP000199645"/>
    </source>
</evidence>
<dbReference type="PIRSF" id="PIRSF000707">
    <property type="entry name" value="Hygromycin-B_kinase"/>
    <property type="match status" value="1"/>
</dbReference>
<sequence length="293" mass="31916">MSIDDPLLPALPDGHVVIDVVPRTGGSLNTVHEVRLASGESLIVKRYADSERPAQAKEVYVYGLMAALPQVPRVVHVDPVQRTTVLTLLPGRPMWERAPDPVAVRAAYRRIGEFQAALHRIHLPAYGRLTTGIVDPAADNTTYMRRRFAGQLAEFLAAGGPTDIHDAVAARVAASGRCLAACTAPVLCHNDLHEGNVLVDDAGVVTGFVDVENAESADPMTDLAKTIQFDDAPEKRAALLDGYGPLPPYGAERIDLYRVFHALELWTWFTSIGDRERLPALLTHLRSAGARRR</sequence>
<accession>A0A1I2L3T6</accession>
<dbReference type="PANTHER" id="PTHR21310">
    <property type="entry name" value="AMINOGLYCOSIDE PHOSPHOTRANSFERASE-RELATED-RELATED"/>
    <property type="match status" value="1"/>
</dbReference>
<dbReference type="EMBL" id="FONV01000020">
    <property type="protein sequence ID" value="SFF74002.1"/>
    <property type="molecule type" value="Genomic_DNA"/>
</dbReference>
<dbReference type="OrthoDB" id="9797603at2"/>
<keyword evidence="3" id="KW-1185">Reference proteome</keyword>
<dbReference type="InterPro" id="IPR051678">
    <property type="entry name" value="AGP_Transferase"/>
</dbReference>
<protein>
    <submittedName>
        <fullName evidence="2">Phosphotransferase enzyme family protein</fullName>
    </submittedName>
</protein>
<dbReference type="InterPro" id="IPR016259">
    <property type="entry name" value="Hygromycin-B_Kinase"/>
</dbReference>
<dbReference type="SUPFAM" id="SSF56112">
    <property type="entry name" value="Protein kinase-like (PK-like)"/>
    <property type="match status" value="1"/>
</dbReference>
<gene>
    <name evidence="2" type="ORF">SAMN05421541_1201</name>
</gene>
<proteinExistence type="predicted"/>
<reference evidence="2 3" key="1">
    <citation type="submission" date="2016-10" db="EMBL/GenBank/DDBJ databases">
        <authorList>
            <person name="de Groot N.N."/>
        </authorList>
    </citation>
    <scope>NUCLEOTIDE SEQUENCE [LARGE SCALE GENOMIC DNA]</scope>
    <source>
        <strain evidence="2 3">DSM 43019</strain>
    </source>
</reference>
<dbReference type="AlphaFoldDB" id="A0A1I2L3T6"/>
<dbReference type="Proteomes" id="UP000199645">
    <property type="component" value="Unassembled WGS sequence"/>
</dbReference>
<name>A0A1I2L3T6_9ACTN</name>
<keyword evidence="2" id="KW-0808">Transferase</keyword>
<dbReference type="InterPro" id="IPR011009">
    <property type="entry name" value="Kinase-like_dom_sf"/>
</dbReference>
<dbReference type="InterPro" id="IPR002575">
    <property type="entry name" value="Aminoglycoside_PTrfase"/>
</dbReference>
<dbReference type="GO" id="GO:0016740">
    <property type="term" value="F:transferase activity"/>
    <property type="evidence" value="ECO:0007669"/>
    <property type="project" value="UniProtKB-KW"/>
</dbReference>
<feature type="domain" description="Aminoglycoside phosphotransferase" evidence="1">
    <location>
        <begin position="20"/>
        <end position="248"/>
    </location>
</feature>
<evidence type="ECO:0000259" key="1">
    <source>
        <dbReference type="Pfam" id="PF01636"/>
    </source>
</evidence>
<organism evidence="2 3">
    <name type="scientific">Actinoplanes philippinensis</name>
    <dbReference type="NCBI Taxonomy" id="35752"/>
    <lineage>
        <taxon>Bacteria</taxon>
        <taxon>Bacillati</taxon>
        <taxon>Actinomycetota</taxon>
        <taxon>Actinomycetes</taxon>
        <taxon>Micromonosporales</taxon>
        <taxon>Micromonosporaceae</taxon>
        <taxon>Actinoplanes</taxon>
    </lineage>
</organism>
<dbReference type="RefSeq" id="WP_093621152.1">
    <property type="nucleotide sequence ID" value="NZ_FONV01000020.1"/>
</dbReference>